<sequence>MNERDQQIRLTAFHHCGQLLKVHTGAVPWAAIQPGFRFEGEQVFLGSTPRGIHRPAQMQRGILSIKTTKPKQGRTARYDDALGDDGDFSYAFQGTDPGNRDNTALRQAFEDQTPFLYFYGLVPGVYEILFPCYLTDWDAQALRCTVAVGNARELARPTKPADDPVLAMPIDRRYSTVEAKVRLHQAEFRELVLGAYERRCAITGLPVLGLLEAAHIIPDRDERGRPEVSNGLCLSALHHTAYDHNLLGIDPDGKVHIADAVLEQHDGPTLEQAIKGYNGQRIRLPRHLEDRPDREALEVRFGEFLGV</sequence>
<dbReference type="AlphaFoldDB" id="A0A9X0W7I4"/>
<evidence type="ECO:0000259" key="1">
    <source>
        <dbReference type="Pfam" id="PF13391"/>
    </source>
</evidence>
<accession>A0A9X0W7I4</accession>
<proteinExistence type="predicted"/>
<keyword evidence="3" id="KW-1185">Reference proteome</keyword>
<keyword evidence="2" id="KW-0255">Endonuclease</keyword>
<keyword evidence="2" id="KW-0378">Hydrolase</keyword>
<dbReference type="EMBL" id="NRRY01000010">
    <property type="protein sequence ID" value="MBK1618477.1"/>
    <property type="molecule type" value="Genomic_DNA"/>
</dbReference>
<dbReference type="RefSeq" id="WP_200242079.1">
    <property type="nucleotide sequence ID" value="NZ_NRRY01000010.1"/>
</dbReference>
<dbReference type="InterPro" id="IPR003615">
    <property type="entry name" value="HNH_nuc"/>
</dbReference>
<dbReference type="GO" id="GO:0004519">
    <property type="term" value="F:endonuclease activity"/>
    <property type="evidence" value="ECO:0007669"/>
    <property type="project" value="UniProtKB-KW"/>
</dbReference>
<organism evidence="2 3">
    <name type="scientific">Lamprobacter modestohalophilus</name>
    <dbReference type="NCBI Taxonomy" id="1064514"/>
    <lineage>
        <taxon>Bacteria</taxon>
        <taxon>Pseudomonadati</taxon>
        <taxon>Pseudomonadota</taxon>
        <taxon>Gammaproteobacteria</taxon>
        <taxon>Chromatiales</taxon>
        <taxon>Chromatiaceae</taxon>
        <taxon>Lamprobacter</taxon>
    </lineage>
</organism>
<gene>
    <name evidence="2" type="ORF">CKO42_08505</name>
</gene>
<keyword evidence="2" id="KW-0540">Nuclease</keyword>
<comment type="caution">
    <text evidence="2">The sequence shown here is derived from an EMBL/GenBank/DDBJ whole genome shotgun (WGS) entry which is preliminary data.</text>
</comment>
<protein>
    <submittedName>
        <fullName evidence="2">HNH endonuclease</fullName>
    </submittedName>
</protein>
<dbReference type="Proteomes" id="UP001138768">
    <property type="component" value="Unassembled WGS sequence"/>
</dbReference>
<dbReference type="Pfam" id="PF13391">
    <property type="entry name" value="HNH_2"/>
    <property type="match status" value="1"/>
</dbReference>
<evidence type="ECO:0000313" key="2">
    <source>
        <dbReference type="EMBL" id="MBK1618477.1"/>
    </source>
</evidence>
<evidence type="ECO:0000313" key="3">
    <source>
        <dbReference type="Proteomes" id="UP001138768"/>
    </source>
</evidence>
<reference evidence="2 3" key="1">
    <citation type="journal article" date="2020" name="Microorganisms">
        <title>Osmotic Adaptation and Compatible Solute Biosynthesis of Phototrophic Bacteria as Revealed from Genome Analyses.</title>
        <authorList>
            <person name="Imhoff J.F."/>
            <person name="Rahn T."/>
            <person name="Kunzel S."/>
            <person name="Keller A."/>
            <person name="Neulinger S.C."/>
        </authorList>
    </citation>
    <scope>NUCLEOTIDE SEQUENCE [LARGE SCALE GENOMIC DNA]</scope>
    <source>
        <strain evidence="2 3">DSM 25653</strain>
    </source>
</reference>
<feature type="domain" description="HNH nuclease" evidence="1">
    <location>
        <begin position="200"/>
        <end position="250"/>
    </location>
</feature>
<name>A0A9X0W7I4_9GAMM</name>